<reference evidence="2 3" key="1">
    <citation type="submission" date="2019-12" db="EMBL/GenBank/DDBJ databases">
        <title>Lactobacillus hilgardii FLUB.</title>
        <authorList>
            <person name="Gustaw K."/>
        </authorList>
    </citation>
    <scope>NUCLEOTIDE SEQUENCE [LARGE SCALE GENOMIC DNA]</scope>
    <source>
        <strain evidence="2 3">FLUB</strain>
    </source>
</reference>
<name>A0A6P1E6I7_LENHI</name>
<dbReference type="GeneID" id="69057874"/>
<gene>
    <name evidence="2" type="ORF">GQR93_05835</name>
</gene>
<evidence type="ECO:0000313" key="3">
    <source>
        <dbReference type="Proteomes" id="UP000465035"/>
    </source>
</evidence>
<dbReference type="EMBL" id="CP047121">
    <property type="protein sequence ID" value="QHB51750.1"/>
    <property type="molecule type" value="Genomic_DNA"/>
</dbReference>
<feature type="transmembrane region" description="Helical" evidence="1">
    <location>
        <begin position="12"/>
        <end position="34"/>
    </location>
</feature>
<keyword evidence="1" id="KW-0472">Membrane</keyword>
<evidence type="ECO:0000256" key="1">
    <source>
        <dbReference type="SAM" id="Phobius"/>
    </source>
</evidence>
<keyword evidence="1" id="KW-1133">Transmembrane helix</keyword>
<dbReference type="Proteomes" id="UP000465035">
    <property type="component" value="Chromosome"/>
</dbReference>
<accession>A0A6P1E6I7</accession>
<organism evidence="2 3">
    <name type="scientific">Lentilactobacillus hilgardii</name>
    <name type="common">Lactobacillus hilgardii</name>
    <dbReference type="NCBI Taxonomy" id="1588"/>
    <lineage>
        <taxon>Bacteria</taxon>
        <taxon>Bacillati</taxon>
        <taxon>Bacillota</taxon>
        <taxon>Bacilli</taxon>
        <taxon>Lactobacillales</taxon>
        <taxon>Lactobacillaceae</taxon>
        <taxon>Lentilactobacillus</taxon>
    </lineage>
</organism>
<dbReference type="AlphaFoldDB" id="A0A6P1E6I7"/>
<evidence type="ECO:0000313" key="2">
    <source>
        <dbReference type="EMBL" id="QHB51750.1"/>
    </source>
</evidence>
<proteinExistence type="predicted"/>
<sequence length="168" mass="19196">MEVKSRLTMMLIIQIVIGLVAAFAVYNLIHYLFVTRPSRKRLLSAQRTVNKAVAEVLKALISADKLAPIKEEELHSEMIANIWGRGVMAFEYHIPIDRVKGSIPDLKELLTKGLDEYSQKNGIHAHGKKSSVFVVTDIWQLDDRLHFDVAYLINLTTIEYIDDLNRLH</sequence>
<keyword evidence="1" id="KW-0812">Transmembrane</keyword>
<dbReference type="RefSeq" id="WP_003555222.1">
    <property type="nucleotide sequence ID" value="NZ_CABKOL010000095.1"/>
</dbReference>
<protein>
    <submittedName>
        <fullName evidence="2">Uncharacterized protein</fullName>
    </submittedName>
</protein>